<dbReference type="eggNOG" id="COG0263">
    <property type="taxonomic scope" value="Bacteria"/>
</dbReference>
<feature type="compositionally biased region" description="Polar residues" evidence="9">
    <location>
        <begin position="1"/>
        <end position="12"/>
    </location>
</feature>
<feature type="region of interest" description="Disordered" evidence="9">
    <location>
        <begin position="1"/>
        <end position="20"/>
    </location>
</feature>
<evidence type="ECO:0000256" key="9">
    <source>
        <dbReference type="SAM" id="MobiDB-lite"/>
    </source>
</evidence>
<evidence type="ECO:0000256" key="8">
    <source>
        <dbReference type="HAMAP-Rule" id="MF_00456"/>
    </source>
</evidence>
<dbReference type="EC" id="2.7.2.11" evidence="8"/>
<feature type="region of interest" description="Disordered" evidence="9">
    <location>
        <begin position="390"/>
        <end position="411"/>
    </location>
</feature>
<reference evidence="13" key="1">
    <citation type="journal article" date="2009" name="J. Bacteriol.">
        <title>Complete genome sequence of Erythrobacter litoralis HTCC2594.</title>
        <authorList>
            <person name="Oh H.M."/>
            <person name="Giovannoni S.J."/>
            <person name="Ferriera S."/>
            <person name="Johnson J."/>
            <person name="Cho J.C."/>
        </authorList>
    </citation>
    <scope>NUCLEOTIDE SEQUENCE [LARGE SCALE GENOMIC DNA]</scope>
    <source>
        <strain evidence="13">HTCC2594</strain>
    </source>
</reference>
<dbReference type="Gene3D" id="2.30.130.10">
    <property type="entry name" value="PUA domain"/>
    <property type="match status" value="1"/>
</dbReference>
<evidence type="ECO:0000256" key="1">
    <source>
        <dbReference type="ARBA" id="ARBA00022490"/>
    </source>
</evidence>
<dbReference type="SUPFAM" id="SSF53633">
    <property type="entry name" value="Carbamate kinase-like"/>
    <property type="match status" value="1"/>
</dbReference>
<dbReference type="InterPro" id="IPR036393">
    <property type="entry name" value="AceGlu_kinase-like_sf"/>
</dbReference>
<comment type="caution">
    <text evidence="8">Lacks conserved residue(s) required for the propagation of feature annotation.</text>
</comment>
<feature type="binding site" evidence="8">
    <location>
        <position position="27"/>
    </location>
    <ligand>
        <name>ATP</name>
        <dbReference type="ChEBI" id="CHEBI:30616"/>
    </ligand>
</feature>
<dbReference type="InterPro" id="IPR002478">
    <property type="entry name" value="PUA"/>
</dbReference>
<dbReference type="GO" id="GO:0005524">
    <property type="term" value="F:ATP binding"/>
    <property type="evidence" value="ECO:0007669"/>
    <property type="project" value="UniProtKB-KW"/>
</dbReference>
<evidence type="ECO:0000256" key="6">
    <source>
        <dbReference type="ARBA" id="ARBA00022777"/>
    </source>
</evidence>
<dbReference type="PRINTS" id="PR00474">
    <property type="entry name" value="GLU5KINASE"/>
</dbReference>
<dbReference type="InterPro" id="IPR019797">
    <property type="entry name" value="Glutamate_5-kinase_CS"/>
</dbReference>
<dbReference type="InterPro" id="IPR015947">
    <property type="entry name" value="PUA-like_sf"/>
</dbReference>
<feature type="domain" description="PUA" evidence="11">
    <location>
        <begin position="292"/>
        <end position="351"/>
    </location>
</feature>
<feature type="domain" description="Aspartate/glutamate/uridylate kinase" evidence="10">
    <location>
        <begin position="23"/>
        <end position="250"/>
    </location>
</feature>
<sequence>MTQQTRTASPDTTKSRKIPEPRKIVVKVGSALLANTERLTPRFGFIQRLMEDIARLRAEGHEVILCSSGAVALGMKAVGVEPGEAGLTDKQAAAACGMPQLLNAYKQVGYEFDFEIAQILLTLGDFEDHRRFLNTKNTVHRLLQSNIIPIVNENDTITTEEIRVGDNDRLAAKIAQMVQADDFVILTTIDGLYDRNPDDPDAKLVEEVSDVSEYLAATAGKTTLGTGGMLTKLQAANMAQNAGCTAWIADGEEPRPISAILNGERRCTKCLPNPNPASVWDTWLADRLQMAGHLVIGDEAAAKLGSGAPIHRDDVLSMDGDFSRGDVLHIYDKDGVERARGLTDFTSEETRVMINNPDLPAEQLLGYQTHAEIIRGNNLVALEGHHLTWDAPEGESGQRRVAPLEDDPMAD</sequence>
<evidence type="ECO:0000256" key="4">
    <source>
        <dbReference type="ARBA" id="ARBA00022679"/>
    </source>
</evidence>
<dbReference type="STRING" id="314225.ELI_07235"/>
<dbReference type="NCBIfam" id="TIGR01027">
    <property type="entry name" value="proB"/>
    <property type="match status" value="1"/>
</dbReference>
<dbReference type="SUPFAM" id="SSF88697">
    <property type="entry name" value="PUA domain-like"/>
    <property type="match status" value="1"/>
</dbReference>
<dbReference type="HAMAP" id="MF_00456">
    <property type="entry name" value="ProB"/>
    <property type="match status" value="1"/>
</dbReference>
<dbReference type="InterPro" id="IPR001057">
    <property type="entry name" value="Glu/AcGlu_kinase"/>
</dbReference>
<dbReference type="AlphaFoldDB" id="Q2N9V2"/>
<organism evidence="12 13">
    <name type="scientific">Erythrobacter litoralis (strain HTCC2594)</name>
    <dbReference type="NCBI Taxonomy" id="314225"/>
    <lineage>
        <taxon>Bacteria</taxon>
        <taxon>Pseudomonadati</taxon>
        <taxon>Pseudomonadota</taxon>
        <taxon>Alphaproteobacteria</taxon>
        <taxon>Sphingomonadales</taxon>
        <taxon>Erythrobacteraceae</taxon>
        <taxon>Erythrobacter/Porphyrobacter group</taxon>
        <taxon>Erythrobacter</taxon>
    </lineage>
</organism>
<evidence type="ECO:0000256" key="7">
    <source>
        <dbReference type="ARBA" id="ARBA00022840"/>
    </source>
</evidence>
<name>Q2N9V2_ERYLH</name>
<dbReference type="GO" id="GO:0055129">
    <property type="term" value="P:L-proline biosynthetic process"/>
    <property type="evidence" value="ECO:0007669"/>
    <property type="project" value="UniProtKB-UniRule"/>
</dbReference>
<dbReference type="InterPro" id="IPR005715">
    <property type="entry name" value="Glu_5kinase/COase_Synthase"/>
</dbReference>
<accession>Q2N9V2</accession>
<dbReference type="UniPathway" id="UPA00098">
    <property type="reaction ID" value="UER00359"/>
</dbReference>
<proteinExistence type="inferred from homology"/>
<dbReference type="PROSITE" id="PS50890">
    <property type="entry name" value="PUA"/>
    <property type="match status" value="1"/>
</dbReference>
<dbReference type="GO" id="GO:0005829">
    <property type="term" value="C:cytosol"/>
    <property type="evidence" value="ECO:0007669"/>
    <property type="project" value="TreeGrafter"/>
</dbReference>
<dbReference type="GO" id="GO:0003723">
    <property type="term" value="F:RNA binding"/>
    <property type="evidence" value="ECO:0007669"/>
    <property type="project" value="InterPro"/>
</dbReference>
<dbReference type="Pfam" id="PF00696">
    <property type="entry name" value="AA_kinase"/>
    <property type="match status" value="1"/>
</dbReference>
<keyword evidence="6 8" id="KW-0418">Kinase</keyword>
<feature type="binding site" evidence="8">
    <location>
        <begin position="226"/>
        <end position="232"/>
    </location>
    <ligand>
        <name>ATP</name>
        <dbReference type="ChEBI" id="CHEBI:30616"/>
    </ligand>
</feature>
<gene>
    <name evidence="8" type="primary">proB</name>
    <name evidence="12" type="ordered locus">ELI_07235</name>
</gene>
<evidence type="ECO:0000259" key="11">
    <source>
        <dbReference type="Pfam" id="PF01472"/>
    </source>
</evidence>
<dbReference type="FunFam" id="3.40.1160.10:FF:000006">
    <property type="entry name" value="Glutamate 5-kinase"/>
    <property type="match status" value="1"/>
</dbReference>
<dbReference type="RefSeq" id="WP_011414375.1">
    <property type="nucleotide sequence ID" value="NC_007722.1"/>
</dbReference>
<keyword evidence="5 8" id="KW-0547">Nucleotide-binding</keyword>
<evidence type="ECO:0000256" key="5">
    <source>
        <dbReference type="ARBA" id="ARBA00022741"/>
    </source>
</evidence>
<keyword evidence="1 8" id="KW-0963">Cytoplasm</keyword>
<keyword evidence="4 8" id="KW-0808">Transferase</keyword>
<keyword evidence="3 8" id="KW-0641">Proline biosynthesis</keyword>
<protein>
    <recommendedName>
        <fullName evidence="8">Glutamate 5-kinase</fullName>
        <ecNumber evidence="8">2.7.2.11</ecNumber>
    </recommendedName>
    <alternativeName>
        <fullName evidence="8">Gamma-glutamyl kinase</fullName>
        <shortName evidence="8">GK</shortName>
    </alternativeName>
</protein>
<dbReference type="GO" id="GO:0004349">
    <property type="term" value="F:glutamate 5-kinase activity"/>
    <property type="evidence" value="ECO:0007669"/>
    <property type="project" value="UniProtKB-UniRule"/>
</dbReference>
<evidence type="ECO:0000313" key="13">
    <source>
        <dbReference type="Proteomes" id="UP000008808"/>
    </source>
</evidence>
<dbReference type="InterPro" id="IPR011529">
    <property type="entry name" value="Glu_5kinase"/>
</dbReference>
<dbReference type="CDD" id="cd04242">
    <property type="entry name" value="AAK_G5K_ProB"/>
    <property type="match status" value="1"/>
</dbReference>
<dbReference type="PANTHER" id="PTHR43654:SF1">
    <property type="entry name" value="ISOPENTENYL PHOSPHATE KINASE"/>
    <property type="match status" value="1"/>
</dbReference>
<evidence type="ECO:0000256" key="2">
    <source>
        <dbReference type="ARBA" id="ARBA00022605"/>
    </source>
</evidence>
<dbReference type="InterPro" id="IPR041739">
    <property type="entry name" value="G5K_ProB"/>
</dbReference>
<keyword evidence="13" id="KW-1185">Reference proteome</keyword>
<keyword evidence="2 8" id="KW-0028">Amino-acid biosynthesis</keyword>
<dbReference type="Pfam" id="PF01472">
    <property type="entry name" value="PUA"/>
    <property type="match status" value="1"/>
</dbReference>
<keyword evidence="7 8" id="KW-0067">ATP-binding</keyword>
<dbReference type="HOGENOM" id="CLU_025400_2_0_5"/>
<comment type="function">
    <text evidence="8">Catalyzes the transfer of a phosphate group to glutamate to form L-glutamate 5-phosphate.</text>
</comment>
<feature type="binding site" evidence="8">
    <location>
        <position position="155"/>
    </location>
    <ligand>
        <name>substrate</name>
    </ligand>
</feature>
<dbReference type="InterPro" id="IPR001048">
    <property type="entry name" value="Asp/Glu/Uridylate_kinase"/>
</dbReference>
<dbReference type="InterPro" id="IPR036974">
    <property type="entry name" value="PUA_sf"/>
</dbReference>
<comment type="subcellular location">
    <subcellularLocation>
        <location evidence="8">Cytoplasm</location>
    </subcellularLocation>
</comment>
<evidence type="ECO:0000259" key="10">
    <source>
        <dbReference type="Pfam" id="PF00696"/>
    </source>
</evidence>
<comment type="catalytic activity">
    <reaction evidence="8">
        <text>L-glutamate + ATP = L-glutamyl 5-phosphate + ADP</text>
        <dbReference type="Rhea" id="RHEA:14877"/>
        <dbReference type="ChEBI" id="CHEBI:29985"/>
        <dbReference type="ChEBI" id="CHEBI:30616"/>
        <dbReference type="ChEBI" id="CHEBI:58274"/>
        <dbReference type="ChEBI" id="CHEBI:456216"/>
        <dbReference type="EC" id="2.7.2.11"/>
    </reaction>
</comment>
<dbReference type="KEGG" id="eli:ELI_07235"/>
<dbReference type="Gene3D" id="3.40.1160.10">
    <property type="entry name" value="Acetylglutamate kinase-like"/>
    <property type="match status" value="1"/>
</dbReference>
<evidence type="ECO:0000313" key="12">
    <source>
        <dbReference type="EMBL" id="ABC63539.1"/>
    </source>
</evidence>
<feature type="binding site" evidence="8">
    <location>
        <position position="167"/>
    </location>
    <ligand>
        <name>substrate</name>
    </ligand>
</feature>
<dbReference type="EMBL" id="CP000157">
    <property type="protein sequence ID" value="ABC63539.1"/>
    <property type="molecule type" value="Genomic_DNA"/>
</dbReference>
<comment type="pathway">
    <text evidence="8">Amino-acid biosynthesis; L-proline biosynthesis; L-glutamate 5-semialdehyde from L-glutamate: step 1/2.</text>
</comment>
<dbReference type="PROSITE" id="PS00902">
    <property type="entry name" value="GLUTAMATE_5_KINASE"/>
    <property type="match status" value="1"/>
</dbReference>
<comment type="similarity">
    <text evidence="8">Belongs to the glutamate 5-kinase family.</text>
</comment>
<feature type="binding site" evidence="8">
    <location>
        <position position="68"/>
    </location>
    <ligand>
        <name>substrate</name>
    </ligand>
</feature>
<dbReference type="Proteomes" id="UP000008808">
    <property type="component" value="Chromosome"/>
</dbReference>
<dbReference type="PANTHER" id="PTHR43654">
    <property type="entry name" value="GLUTAMATE 5-KINASE"/>
    <property type="match status" value="1"/>
</dbReference>
<evidence type="ECO:0000256" key="3">
    <source>
        <dbReference type="ARBA" id="ARBA00022650"/>
    </source>
</evidence>
<dbReference type="PIRSF" id="PIRSF000729">
    <property type="entry name" value="GK"/>
    <property type="match status" value="1"/>
</dbReference>